<dbReference type="Pfam" id="PF00656">
    <property type="entry name" value="Peptidase_C14"/>
    <property type="match status" value="2"/>
</dbReference>
<dbReference type="GO" id="GO:0006508">
    <property type="term" value="P:proteolysis"/>
    <property type="evidence" value="ECO:0007669"/>
    <property type="project" value="InterPro"/>
</dbReference>
<dbReference type="Gene3D" id="3.40.50.12660">
    <property type="match status" value="2"/>
</dbReference>
<organism evidence="3">
    <name type="scientific">Skeletonema marinoi</name>
    <dbReference type="NCBI Taxonomy" id="267567"/>
    <lineage>
        <taxon>Eukaryota</taxon>
        <taxon>Sar</taxon>
        <taxon>Stramenopiles</taxon>
        <taxon>Ochrophyta</taxon>
        <taxon>Bacillariophyta</taxon>
        <taxon>Coscinodiscophyceae</taxon>
        <taxon>Thalassiosirophycidae</taxon>
        <taxon>Thalassiosirales</taxon>
        <taxon>Skeletonemataceae</taxon>
        <taxon>Skeletonema</taxon>
        <taxon>Skeletonema marinoi-dohrnii complex</taxon>
    </lineage>
</organism>
<evidence type="ECO:0000313" key="3">
    <source>
        <dbReference type="EMBL" id="ANA05823.1"/>
    </source>
</evidence>
<dbReference type="PANTHER" id="PTHR48104">
    <property type="entry name" value="METACASPASE-4"/>
    <property type="match status" value="1"/>
</dbReference>
<comment type="similarity">
    <text evidence="1">Belongs to the peptidase C14B family.</text>
</comment>
<dbReference type="GO" id="GO:0005737">
    <property type="term" value="C:cytoplasm"/>
    <property type="evidence" value="ECO:0007669"/>
    <property type="project" value="TreeGrafter"/>
</dbReference>
<dbReference type="EMBL" id="KU234221">
    <property type="protein sequence ID" value="ANA05823.1"/>
    <property type="molecule type" value="mRNA"/>
</dbReference>
<dbReference type="InterPro" id="IPR050452">
    <property type="entry name" value="Metacaspase"/>
</dbReference>
<accession>A0A182BPC5</accession>
<sequence>MPSFAEKVASQIPSEVRMISGCHDAQTSADANITSFQLPNPAGRAGGACTAALLQVLYDRPSIAAGNDNTSWVEVLRRMREKLDEQGFEQVPQLSSSRIIDVNERMTIVNDNPSGVKRAVLIGINYVGQQGELSGCHNDVKNISSYLQQVQGFRPQNMITLMDDGVHDNPTYDRILQAFQWVVNESQAGDTVWIHYSGHGGRVEDDNGDEDDGYDETLIPVDFQRKGQIRDDDLLRYLVKPMREGVLMTCLMDCCHSGTVLDLPYRFIADGDHYQMERNDDFDMDHLIEVAKIAATMAASLGGMAQSVIQSSGIVEEIDECCVIL</sequence>
<dbReference type="PANTHER" id="PTHR48104:SF30">
    <property type="entry name" value="METACASPASE-1"/>
    <property type="match status" value="1"/>
</dbReference>
<name>A0A182BPC5_9STRA</name>
<evidence type="ECO:0000259" key="2">
    <source>
        <dbReference type="Pfam" id="PF00656"/>
    </source>
</evidence>
<dbReference type="InterPro" id="IPR029030">
    <property type="entry name" value="Caspase-like_dom_sf"/>
</dbReference>
<reference evidence="3" key="1">
    <citation type="submission" date="2015-11" db="EMBL/GenBank/DDBJ databases">
        <title>Response of Metacaspases and Programmed Cell Death in Skeletonema marinoi to Silicon Limitation.</title>
        <authorList>
            <person name="Wang H."/>
            <person name="Mi T."/>
            <person name="Zhen Y."/>
            <person name="Jing X."/>
            <person name="Yu Z."/>
        </authorList>
    </citation>
    <scope>NUCLEOTIDE SEQUENCE</scope>
</reference>
<dbReference type="AlphaFoldDB" id="A0A182BPC5"/>
<dbReference type="InterPro" id="IPR011600">
    <property type="entry name" value="Pept_C14_caspase"/>
</dbReference>
<dbReference type="GO" id="GO:0004197">
    <property type="term" value="F:cysteine-type endopeptidase activity"/>
    <property type="evidence" value="ECO:0007669"/>
    <property type="project" value="InterPro"/>
</dbReference>
<evidence type="ECO:0000256" key="1">
    <source>
        <dbReference type="ARBA" id="ARBA00009005"/>
    </source>
</evidence>
<dbReference type="SUPFAM" id="SSF52129">
    <property type="entry name" value="Caspase-like"/>
    <property type="match status" value="1"/>
</dbReference>
<protein>
    <submittedName>
        <fullName evidence="3">Metacaspase</fullName>
    </submittedName>
</protein>
<proteinExistence type="evidence at transcript level"/>
<feature type="domain" description="Peptidase C14 caspase" evidence="2">
    <location>
        <begin position="117"/>
        <end position="269"/>
    </location>
</feature>
<feature type="domain" description="Peptidase C14 caspase" evidence="2">
    <location>
        <begin position="13"/>
        <end position="99"/>
    </location>
</feature>